<evidence type="ECO:0000313" key="3">
    <source>
        <dbReference type="Proteomes" id="UP000313645"/>
    </source>
</evidence>
<dbReference type="RefSeq" id="WP_131483185.1">
    <property type="nucleotide sequence ID" value="NZ_SJDL01000032.1"/>
</dbReference>
<dbReference type="PROSITE" id="PS00409">
    <property type="entry name" value="PROKAR_NTER_METHYL"/>
    <property type="match status" value="1"/>
</dbReference>
<dbReference type="Pfam" id="PF16074">
    <property type="entry name" value="PilW"/>
    <property type="match status" value="1"/>
</dbReference>
<reference evidence="2 3" key="1">
    <citation type="submission" date="2019-02" db="EMBL/GenBank/DDBJ databases">
        <title>Marinobacter halodurans sp. nov., a marine bacterium isolated from sea tidal flat.</title>
        <authorList>
            <person name="Yoo Y."/>
            <person name="Lee D.W."/>
            <person name="Kim B.S."/>
            <person name="Kim J.-J."/>
        </authorList>
    </citation>
    <scope>NUCLEOTIDE SEQUENCE [LARGE SCALE GENOMIC DNA]</scope>
    <source>
        <strain evidence="2 3">YJ-S3-2</strain>
    </source>
</reference>
<keyword evidence="1" id="KW-0472">Membrane</keyword>
<dbReference type="Proteomes" id="UP000313645">
    <property type="component" value="Unassembled WGS sequence"/>
</dbReference>
<organism evidence="2 3">
    <name type="scientific">Marinobacter halodurans</name>
    <dbReference type="NCBI Taxonomy" id="2528979"/>
    <lineage>
        <taxon>Bacteria</taxon>
        <taxon>Pseudomonadati</taxon>
        <taxon>Pseudomonadota</taxon>
        <taxon>Gammaproteobacteria</taxon>
        <taxon>Pseudomonadales</taxon>
        <taxon>Marinobacteraceae</taxon>
        <taxon>Marinobacter</taxon>
    </lineage>
</organism>
<dbReference type="InterPro" id="IPR032092">
    <property type="entry name" value="PilW"/>
</dbReference>
<evidence type="ECO:0000313" key="2">
    <source>
        <dbReference type="EMBL" id="TBW50993.1"/>
    </source>
</evidence>
<keyword evidence="1" id="KW-0812">Transmembrane</keyword>
<comment type="caution">
    <text evidence="2">The sequence shown here is derived from an EMBL/GenBank/DDBJ whole genome shotgun (WGS) entry which is preliminary data.</text>
</comment>
<gene>
    <name evidence="2" type="ORF">EZI54_17550</name>
</gene>
<evidence type="ECO:0008006" key="4">
    <source>
        <dbReference type="Google" id="ProtNLM"/>
    </source>
</evidence>
<accession>A0ABY1ZK87</accession>
<dbReference type="Pfam" id="PF07963">
    <property type="entry name" value="N_methyl"/>
    <property type="match status" value="1"/>
</dbReference>
<sequence length="349" mass="36598">MIVVNRRSQAGLSLVEIMVALTLGLILTAGLIQLFVSNQRSFSLTAASGRVQESGRMASELLSKAIRNADYWGCAGGISNAVNNLDPTGSGYNDATFGFKEGLDGTDNADGSGVELAGTDSFIVRGVGGDSNITITKVMEQASANLHVNDSSSLADDDIVYITDCRGGDIFQATNVNASNGTVVHNTGNSSPGNYNAGNPGCPGSNAHCLSQVYDEGASIYVPYFEQYYIAAGASGEPALFMRSADYGGSGGVGSIQAIELIEGIEDMQILYGEDLDGDYTAEVWRDAGSVSDMGAVVALRVSLLSRSQETNVAPDQPDINFFGKTYGGDGRLRRQYTITASIRNRIGG</sequence>
<protein>
    <recommendedName>
        <fullName evidence="4">Prepilin-type N-terminal cleavage/methylation domain-containing protein</fullName>
    </recommendedName>
</protein>
<keyword evidence="3" id="KW-1185">Reference proteome</keyword>
<proteinExistence type="predicted"/>
<name>A0ABY1ZK87_9GAMM</name>
<feature type="transmembrane region" description="Helical" evidence="1">
    <location>
        <begin position="12"/>
        <end position="36"/>
    </location>
</feature>
<evidence type="ECO:0000256" key="1">
    <source>
        <dbReference type="SAM" id="Phobius"/>
    </source>
</evidence>
<keyword evidence="1" id="KW-1133">Transmembrane helix</keyword>
<dbReference type="InterPro" id="IPR012902">
    <property type="entry name" value="N_methyl_site"/>
</dbReference>
<dbReference type="EMBL" id="SJDL01000032">
    <property type="protein sequence ID" value="TBW50993.1"/>
    <property type="molecule type" value="Genomic_DNA"/>
</dbReference>